<reference evidence="6 7" key="1">
    <citation type="submission" date="2018-03" db="EMBL/GenBank/DDBJ databases">
        <authorList>
            <person name="Keele B.F."/>
        </authorList>
    </citation>
    <scope>NUCLEOTIDE SEQUENCE [LARGE SCALE GENOMIC DNA]</scope>
    <source>
        <strain evidence="6 7">CeCT 8812</strain>
    </source>
</reference>
<evidence type="ECO:0000256" key="5">
    <source>
        <dbReference type="SAM" id="Phobius"/>
    </source>
</evidence>
<evidence type="ECO:0000256" key="3">
    <source>
        <dbReference type="ARBA" id="ARBA00022989"/>
    </source>
</evidence>
<keyword evidence="3 5" id="KW-1133">Transmembrane helix</keyword>
<dbReference type="AlphaFoldDB" id="A0A2R8AEB7"/>
<evidence type="ECO:0000256" key="2">
    <source>
        <dbReference type="ARBA" id="ARBA00022692"/>
    </source>
</evidence>
<name>A0A2R8AEB7_9RHOB</name>
<dbReference type="PANTHER" id="PTHR35371:SF1">
    <property type="entry name" value="BLR7753 PROTEIN"/>
    <property type="match status" value="1"/>
</dbReference>
<dbReference type="Proteomes" id="UP000244932">
    <property type="component" value="Unassembled WGS sequence"/>
</dbReference>
<proteinExistence type="predicted"/>
<keyword evidence="7" id="KW-1185">Reference proteome</keyword>
<sequence length="143" mass="14995">MAESLTLITAYQPALIALALAALIAPVQSFLSAPFAFIRREQVPGMPLRHDHSRLSFRVLRTYSNTVENLPAFGIAVAVAIVAQGAPGWVNALAIGHLACRLAFWGIYYAGLGPAAGGPRTLVYVGGLLTNIGLCVVGLLALV</sequence>
<dbReference type="GO" id="GO:0016020">
    <property type="term" value="C:membrane"/>
    <property type="evidence" value="ECO:0007669"/>
    <property type="project" value="UniProtKB-SubCell"/>
</dbReference>
<evidence type="ECO:0000256" key="4">
    <source>
        <dbReference type="ARBA" id="ARBA00023136"/>
    </source>
</evidence>
<dbReference type="InterPro" id="IPR023352">
    <property type="entry name" value="MAPEG-like_dom_sf"/>
</dbReference>
<organism evidence="6 7">
    <name type="scientific">Pontivivens insulae</name>
    <dbReference type="NCBI Taxonomy" id="1639689"/>
    <lineage>
        <taxon>Bacteria</taxon>
        <taxon>Pseudomonadati</taxon>
        <taxon>Pseudomonadota</taxon>
        <taxon>Alphaproteobacteria</taxon>
        <taxon>Rhodobacterales</taxon>
        <taxon>Paracoccaceae</taxon>
        <taxon>Pontivivens</taxon>
    </lineage>
</organism>
<feature type="transmembrane region" description="Helical" evidence="5">
    <location>
        <begin position="14"/>
        <end position="38"/>
    </location>
</feature>
<gene>
    <name evidence="6" type="ORF">POI8812_02765</name>
</gene>
<dbReference type="OrthoDB" id="7679090at2"/>
<keyword evidence="4 5" id="KW-0472">Membrane</keyword>
<evidence type="ECO:0000313" key="7">
    <source>
        <dbReference type="Proteomes" id="UP000244932"/>
    </source>
</evidence>
<evidence type="ECO:0008006" key="8">
    <source>
        <dbReference type="Google" id="ProtNLM"/>
    </source>
</evidence>
<dbReference type="Gene3D" id="1.20.120.550">
    <property type="entry name" value="Membrane associated eicosanoid/glutathione metabolism-like domain"/>
    <property type="match status" value="1"/>
</dbReference>
<dbReference type="Pfam" id="PF01124">
    <property type="entry name" value="MAPEG"/>
    <property type="match status" value="1"/>
</dbReference>
<dbReference type="InterPro" id="IPR001129">
    <property type="entry name" value="Membr-assoc_MAPEG"/>
</dbReference>
<feature type="transmembrane region" description="Helical" evidence="5">
    <location>
        <begin position="122"/>
        <end position="142"/>
    </location>
</feature>
<comment type="subcellular location">
    <subcellularLocation>
        <location evidence="1">Membrane</location>
    </subcellularLocation>
</comment>
<feature type="transmembrane region" description="Helical" evidence="5">
    <location>
        <begin position="89"/>
        <end position="110"/>
    </location>
</feature>
<keyword evidence="2 5" id="KW-0812">Transmembrane</keyword>
<evidence type="ECO:0000256" key="1">
    <source>
        <dbReference type="ARBA" id="ARBA00004370"/>
    </source>
</evidence>
<dbReference type="PANTHER" id="PTHR35371">
    <property type="entry name" value="INNER MEMBRANE PROTEIN"/>
    <property type="match status" value="1"/>
</dbReference>
<dbReference type="RefSeq" id="WP_108783114.1">
    <property type="nucleotide sequence ID" value="NZ_OMKW01000003.1"/>
</dbReference>
<protein>
    <recommendedName>
        <fullName evidence="8">MAPEG family protein</fullName>
    </recommendedName>
</protein>
<dbReference type="EMBL" id="OMKW01000003">
    <property type="protein sequence ID" value="SPF30428.1"/>
    <property type="molecule type" value="Genomic_DNA"/>
</dbReference>
<evidence type="ECO:0000313" key="6">
    <source>
        <dbReference type="EMBL" id="SPF30428.1"/>
    </source>
</evidence>
<accession>A0A2R8AEB7</accession>
<dbReference type="SUPFAM" id="SSF161084">
    <property type="entry name" value="MAPEG domain-like"/>
    <property type="match status" value="1"/>
</dbReference>